<feature type="transmembrane region" description="Helical" evidence="7">
    <location>
        <begin position="452"/>
        <end position="471"/>
    </location>
</feature>
<keyword evidence="6 7" id="KW-0472">Membrane</keyword>
<dbReference type="PANTHER" id="PTHR30106">
    <property type="entry name" value="INNER MEMBRANE PROTEIN YEIH-RELATED"/>
    <property type="match status" value="1"/>
</dbReference>
<organism evidence="8 9">
    <name type="scientific">Oceanidesulfovibrio marinus</name>
    <dbReference type="NCBI Taxonomy" id="370038"/>
    <lineage>
        <taxon>Bacteria</taxon>
        <taxon>Pseudomonadati</taxon>
        <taxon>Thermodesulfobacteriota</taxon>
        <taxon>Desulfovibrionia</taxon>
        <taxon>Desulfovibrionales</taxon>
        <taxon>Desulfovibrionaceae</taxon>
        <taxon>Oceanidesulfovibrio</taxon>
    </lineage>
</organism>
<feature type="transmembrane region" description="Helical" evidence="7">
    <location>
        <begin position="202"/>
        <end position="220"/>
    </location>
</feature>
<dbReference type="PANTHER" id="PTHR30106:SF1">
    <property type="entry name" value="UPF0324 MEMBRANE PROTEIN FN0533"/>
    <property type="match status" value="1"/>
</dbReference>
<evidence type="ECO:0000256" key="6">
    <source>
        <dbReference type="ARBA" id="ARBA00023136"/>
    </source>
</evidence>
<accession>A0A6P1ZIS2</accession>
<gene>
    <name evidence="8" type="ORF">DQK91_12760</name>
</gene>
<evidence type="ECO:0000313" key="8">
    <source>
        <dbReference type="EMBL" id="TVM33030.1"/>
    </source>
</evidence>
<evidence type="ECO:0000256" key="4">
    <source>
        <dbReference type="ARBA" id="ARBA00022692"/>
    </source>
</evidence>
<feature type="transmembrane region" description="Helical" evidence="7">
    <location>
        <begin position="412"/>
        <end position="431"/>
    </location>
</feature>
<feature type="transmembrane region" description="Helical" evidence="7">
    <location>
        <begin position="350"/>
        <end position="368"/>
    </location>
</feature>
<evidence type="ECO:0000256" key="1">
    <source>
        <dbReference type="ARBA" id="ARBA00004651"/>
    </source>
</evidence>
<proteinExistence type="inferred from homology"/>
<dbReference type="EMBL" id="QMIF01000008">
    <property type="protein sequence ID" value="TVM33030.1"/>
    <property type="molecule type" value="Genomic_DNA"/>
</dbReference>
<name>A0A6P1ZIS2_9BACT</name>
<comment type="similarity">
    <text evidence="2">Belongs to the UPF0324 family.</text>
</comment>
<feature type="transmembrane region" description="Helical" evidence="7">
    <location>
        <begin position="279"/>
        <end position="304"/>
    </location>
</feature>
<reference evidence="8 9" key="1">
    <citation type="submission" date="2018-06" db="EMBL/GenBank/DDBJ databases">
        <title>Complete genome of Desulfovibrio marinus P48SEP.</title>
        <authorList>
            <person name="Crispim J.S."/>
            <person name="Vidigal P.M.P."/>
            <person name="Silva L.C.F."/>
            <person name="Araujo L.C."/>
            <person name="Laguardia C.N."/>
            <person name="Dias R.S."/>
            <person name="Sousa M.P."/>
            <person name="Paula S.O."/>
            <person name="Silva C."/>
        </authorList>
    </citation>
    <scope>NUCLEOTIDE SEQUENCE [LARGE SCALE GENOMIC DNA]</scope>
    <source>
        <strain evidence="8 9">P48SEP</strain>
    </source>
</reference>
<dbReference type="InterPro" id="IPR018383">
    <property type="entry name" value="UPF0324_pro"/>
</dbReference>
<evidence type="ECO:0000313" key="9">
    <source>
        <dbReference type="Proteomes" id="UP000434052"/>
    </source>
</evidence>
<protein>
    <submittedName>
        <fullName evidence="8">Putative sulfate exporter family transporter</fullName>
    </submittedName>
</protein>
<evidence type="ECO:0000256" key="2">
    <source>
        <dbReference type="ARBA" id="ARBA00007977"/>
    </source>
</evidence>
<feature type="transmembrane region" description="Helical" evidence="7">
    <location>
        <begin position="316"/>
        <end position="338"/>
    </location>
</feature>
<dbReference type="AlphaFoldDB" id="A0A6P1ZIS2"/>
<dbReference type="GO" id="GO:0005886">
    <property type="term" value="C:plasma membrane"/>
    <property type="evidence" value="ECO:0007669"/>
    <property type="project" value="UniProtKB-SubCell"/>
</dbReference>
<keyword evidence="5 7" id="KW-1133">Transmembrane helix</keyword>
<evidence type="ECO:0000256" key="3">
    <source>
        <dbReference type="ARBA" id="ARBA00022475"/>
    </source>
</evidence>
<dbReference type="Pfam" id="PF03601">
    <property type="entry name" value="Cons_hypoth698"/>
    <property type="match status" value="1"/>
</dbReference>
<feature type="transmembrane region" description="Helical" evidence="7">
    <location>
        <begin position="523"/>
        <end position="549"/>
    </location>
</feature>
<keyword evidence="3" id="KW-1003">Cell membrane</keyword>
<feature type="transmembrane region" description="Helical" evidence="7">
    <location>
        <begin position="227"/>
        <end position="247"/>
    </location>
</feature>
<dbReference type="Proteomes" id="UP000434052">
    <property type="component" value="Unassembled WGS sequence"/>
</dbReference>
<feature type="transmembrane region" description="Helical" evidence="7">
    <location>
        <begin position="6"/>
        <end position="23"/>
    </location>
</feature>
<sequence length="556" mass="59983">MEDYWAIWLGFALLIVGMILYLPNPPEGMQQKIDESNAIMQAESQRAPFKTIEYINAASAKKMKATSQGFAKEIKSFTSHPHGWSSNPITAFIFSKEAAQAKAEKAVPKYEAAQAEADAALAEAQAAQDAAAAANFQNPELNETAKAAIVGWQEAKSKASKAKGKTKASSYNQIFKLIGLGLLMGAFFAIGMIFMGHNPAKFFIGFLFVFAVAVLAYVGSSQATMKAYGIGYAAWAIAIGLLISNTVGTPKWVMPAVQTEYYIKTGLVLLGAEILFGKILAIGLPGIFVAWVVTPIVLITTFIVGQKIIKIPSKTLNIVVSADMSVCGVSAAIATAAACRAKKEELTLSVGMSLVFTSIMMILMPAFIKAVGMPEVLGGAWMGGTIDATGAVAAAGAFLGESALYTAATIKMIQNVLIGVIAFFVAVYWCAKVDCIPGQRVSIWEIWYRFPKFVIGFIFASIVFSLIYQSLGPDAGYALVDHGVLRGWSRIFRGWFFCLAFVSIGLATNFRELAHYFKGGKPLILYVFGQSFNLCLTLLMAYIMFYLVFPDITANI</sequence>
<dbReference type="OrthoDB" id="9766798at2"/>
<evidence type="ECO:0000256" key="5">
    <source>
        <dbReference type="ARBA" id="ARBA00022989"/>
    </source>
</evidence>
<feature type="transmembrane region" description="Helical" evidence="7">
    <location>
        <begin position="491"/>
        <end position="511"/>
    </location>
</feature>
<feature type="transmembrane region" description="Helical" evidence="7">
    <location>
        <begin position="380"/>
        <end position="400"/>
    </location>
</feature>
<feature type="transmembrane region" description="Helical" evidence="7">
    <location>
        <begin position="174"/>
        <end position="196"/>
    </location>
</feature>
<comment type="caution">
    <text evidence="8">The sequence shown here is derived from an EMBL/GenBank/DDBJ whole genome shotgun (WGS) entry which is preliminary data.</text>
</comment>
<evidence type="ECO:0000256" key="7">
    <source>
        <dbReference type="SAM" id="Phobius"/>
    </source>
</evidence>
<keyword evidence="4 7" id="KW-0812">Transmembrane</keyword>
<comment type="subcellular location">
    <subcellularLocation>
        <location evidence="1">Cell membrane</location>
        <topology evidence="1">Multi-pass membrane protein</topology>
    </subcellularLocation>
</comment>